<dbReference type="AlphaFoldDB" id="A0A1F5L363"/>
<keyword evidence="12" id="KW-1185">Reference proteome</keyword>
<dbReference type="GO" id="GO:0005737">
    <property type="term" value="C:cytoplasm"/>
    <property type="evidence" value="ECO:0007669"/>
    <property type="project" value="TreeGrafter"/>
</dbReference>
<dbReference type="Pfam" id="PF01494">
    <property type="entry name" value="FAD_binding_3"/>
    <property type="match status" value="1"/>
</dbReference>
<comment type="caution">
    <text evidence="11">The sequence shown here is derived from an EMBL/GenBank/DDBJ whole genome shotgun (WGS) entry which is preliminary data.</text>
</comment>
<evidence type="ECO:0000256" key="6">
    <source>
        <dbReference type="ARBA" id="ARBA00023004"/>
    </source>
</evidence>
<comment type="similarity">
    <text evidence="1 8">Belongs to the indoleamine 2,3-dioxygenase family.</text>
</comment>
<evidence type="ECO:0000256" key="7">
    <source>
        <dbReference type="PIRSR" id="PIRSR600898-1"/>
    </source>
</evidence>
<dbReference type="Pfam" id="PF01231">
    <property type="entry name" value="IDO"/>
    <property type="match status" value="1"/>
</dbReference>
<dbReference type="GO" id="GO:0033754">
    <property type="term" value="F:indoleamine 2,3-dioxygenase activity"/>
    <property type="evidence" value="ECO:0007669"/>
    <property type="project" value="UniProtKB-EC"/>
</dbReference>
<sequence>MTPHIPDPADYGIGLESGFLPNEEPTQCLSEPYLSTWEVLVQNLSILIKTGELRNRIDRLEVLSTEPLRTTSQWHRAYVCLVFLANGYVWCGKTPLNIVPPSIAVPLLQICENLEIPPIATFAGLCLWNYQRISQTEPLYRPENLRCINSFTGSRDEEWFYTISVAIEALGAPVIGKAIQAIKAAYSGDSHTVKGYLIEISEVITEVGILLDRMYEKCKPSTFYNSIRPFLAGSARMEEFQMVDGLLYEDGSGRAQYQSYRGGSNAQSSLIQLIDIILGVKHGPPGARDKTTKCRECESVKAPGFIEEMRAYMPGSHRRFLEDISNVANIKSFVGARTSDIALQEAYASCIMGLRRMRDQHMKIAINSLCRAVLNNILLDEVEKIAQVDLFFNHKLTSIDVETKTASFMSPRGVNNADSSQKNALFDLLIGADGAHSATRSCMVKFAQMNYQQTYIDLEWCEFRIAPLTKEQYRLSPNHLHIWPSDDSMFIALPNSDGSFMCTLFATPTTFHELGKLPELIVPFFNRHFPGVCPGLISRESMLSQFQGASHLPLFGVKCSPYHFRGSVVLVGDAAHVMLPFYGQGLNSGLEDIRVLFEIFDKHGLYNKFESDSDREEARERALTAYTEFRKPDAHAIHDMSRQNYDEMRLHVNSIFYVWRKSIEEKLDKYVPFLGWATQYSRVSFTCLRYSSVREAAARQGAILAILHGIALALFALAIPFWVPAFATMLSHGI</sequence>
<keyword evidence="5 8" id="KW-0560">Oxidoreductase</keyword>
<evidence type="ECO:0000259" key="10">
    <source>
        <dbReference type="Pfam" id="PF01494"/>
    </source>
</evidence>
<dbReference type="RefSeq" id="XP_022483126.1">
    <property type="nucleotide sequence ID" value="XM_022637032.1"/>
</dbReference>
<keyword evidence="4" id="KW-0274">FAD</keyword>
<dbReference type="InterPro" id="IPR036188">
    <property type="entry name" value="FAD/NAD-bd_sf"/>
</dbReference>
<dbReference type="PROSITE" id="PS00876">
    <property type="entry name" value="IDO_1"/>
    <property type="match status" value="1"/>
</dbReference>
<feature type="transmembrane region" description="Helical" evidence="9">
    <location>
        <begin position="701"/>
        <end position="723"/>
    </location>
</feature>
<evidence type="ECO:0000256" key="1">
    <source>
        <dbReference type="ARBA" id="ARBA00007119"/>
    </source>
</evidence>
<dbReference type="OrthoDB" id="540174at2759"/>
<keyword evidence="6 7" id="KW-0408">Iron</keyword>
<name>A0A1F5L363_PENAI</name>
<dbReference type="Proteomes" id="UP000177622">
    <property type="component" value="Unassembled WGS sequence"/>
</dbReference>
<dbReference type="GO" id="GO:0034354">
    <property type="term" value="P:'de novo' NAD+ biosynthetic process from L-tryptophan"/>
    <property type="evidence" value="ECO:0007669"/>
    <property type="project" value="TreeGrafter"/>
</dbReference>
<keyword evidence="7 8" id="KW-0349">Heme</keyword>
<comment type="function">
    <text evidence="8">Produces N-formyl-kynurenine through the oxidation of tryptophan.</text>
</comment>
<dbReference type="GO" id="GO:0046872">
    <property type="term" value="F:metal ion binding"/>
    <property type="evidence" value="ECO:0007669"/>
    <property type="project" value="UniProtKB-UniRule"/>
</dbReference>
<dbReference type="EC" id="1.13.11.52" evidence="8"/>
<keyword evidence="8" id="KW-0223">Dioxygenase</keyword>
<dbReference type="STRING" id="1835702.A0A1F5L363"/>
<evidence type="ECO:0000256" key="5">
    <source>
        <dbReference type="ARBA" id="ARBA00023002"/>
    </source>
</evidence>
<dbReference type="InterPro" id="IPR000898">
    <property type="entry name" value="Indolamine_dOase"/>
</dbReference>
<dbReference type="EMBL" id="LXJU01000039">
    <property type="protein sequence ID" value="OGE47668.1"/>
    <property type="molecule type" value="Genomic_DNA"/>
</dbReference>
<organism evidence="11 12">
    <name type="scientific">Penicillium arizonense</name>
    <dbReference type="NCBI Taxonomy" id="1835702"/>
    <lineage>
        <taxon>Eukaryota</taxon>
        <taxon>Fungi</taxon>
        <taxon>Dikarya</taxon>
        <taxon>Ascomycota</taxon>
        <taxon>Pezizomycotina</taxon>
        <taxon>Eurotiomycetes</taxon>
        <taxon>Eurotiomycetidae</taxon>
        <taxon>Eurotiales</taxon>
        <taxon>Aspergillaceae</taxon>
        <taxon>Penicillium</taxon>
    </lineage>
</organism>
<evidence type="ECO:0000256" key="9">
    <source>
        <dbReference type="SAM" id="Phobius"/>
    </source>
</evidence>
<feature type="domain" description="FAD-binding" evidence="10">
    <location>
        <begin position="374"/>
        <end position="637"/>
    </location>
</feature>
<evidence type="ECO:0000313" key="11">
    <source>
        <dbReference type="EMBL" id="OGE47668.1"/>
    </source>
</evidence>
<dbReference type="PANTHER" id="PTHR28657:SF5">
    <property type="entry name" value="INDOLEAMINE 2,3-DIOXYGENASE"/>
    <property type="match status" value="1"/>
</dbReference>
<feature type="binding site" description="proximal binding residue" evidence="7">
    <location>
        <position position="361"/>
    </location>
    <ligand>
        <name>heme b</name>
        <dbReference type="ChEBI" id="CHEBI:60344"/>
    </ligand>
    <ligandPart>
        <name>Fe</name>
        <dbReference type="ChEBI" id="CHEBI:18248"/>
    </ligandPart>
</feature>
<comment type="catalytic activity">
    <reaction evidence="8">
        <text>L-tryptophan + O2 = N-formyl-L-kynurenine</text>
        <dbReference type="Rhea" id="RHEA:24536"/>
        <dbReference type="ChEBI" id="CHEBI:15379"/>
        <dbReference type="ChEBI" id="CHEBI:57912"/>
        <dbReference type="ChEBI" id="CHEBI:58629"/>
    </reaction>
</comment>
<reference evidence="11 12" key="1">
    <citation type="journal article" date="2016" name="Sci. Rep.">
        <title>Penicillium arizonense, a new, genome sequenced fungal species, reveals a high chemical diversity in secreted metabolites.</title>
        <authorList>
            <person name="Grijseels S."/>
            <person name="Nielsen J.C."/>
            <person name="Randelovic M."/>
            <person name="Nielsen J."/>
            <person name="Nielsen K.F."/>
            <person name="Workman M."/>
            <person name="Frisvad J.C."/>
        </authorList>
    </citation>
    <scope>NUCLEOTIDE SEQUENCE [LARGE SCALE GENOMIC DNA]</scope>
    <source>
        <strain evidence="11 12">CBS 141311</strain>
    </source>
</reference>
<evidence type="ECO:0000256" key="4">
    <source>
        <dbReference type="ARBA" id="ARBA00022827"/>
    </source>
</evidence>
<protein>
    <recommendedName>
        <fullName evidence="8">Indoleamine 2,3-dioxygenase</fullName>
        <ecNumber evidence="8">1.13.11.52</ecNumber>
    </recommendedName>
</protein>
<dbReference type="GO" id="GO:0019441">
    <property type="term" value="P:L-tryptophan catabolic process to kynurenine"/>
    <property type="evidence" value="ECO:0007669"/>
    <property type="project" value="UniProtKB-UniRule"/>
</dbReference>
<keyword evidence="3 7" id="KW-0479">Metal-binding</keyword>
<proteinExistence type="inferred from homology"/>
<dbReference type="SUPFAM" id="SSF140959">
    <property type="entry name" value="Indolic compounds 2,3-dioxygenase-like"/>
    <property type="match status" value="1"/>
</dbReference>
<dbReference type="PRINTS" id="PR00420">
    <property type="entry name" value="RNGMNOXGNASE"/>
</dbReference>
<dbReference type="Gene3D" id="3.50.50.60">
    <property type="entry name" value="FAD/NAD(P)-binding domain"/>
    <property type="match status" value="1"/>
</dbReference>
<dbReference type="InterPro" id="IPR037217">
    <property type="entry name" value="Trp/Indoleamine_2_3_dOase-like"/>
</dbReference>
<keyword evidence="9" id="KW-0472">Membrane</keyword>
<dbReference type="PANTHER" id="PTHR28657">
    <property type="entry name" value="INDOLEAMINE 2,3-DIOXYGENASE"/>
    <property type="match status" value="1"/>
</dbReference>
<keyword evidence="2" id="KW-0285">Flavoprotein</keyword>
<gene>
    <name evidence="11" type="ORF">PENARI_c039G05254</name>
</gene>
<dbReference type="SUPFAM" id="SSF51905">
    <property type="entry name" value="FAD/NAD(P)-binding domain"/>
    <property type="match status" value="1"/>
</dbReference>
<dbReference type="GO" id="GO:0020037">
    <property type="term" value="F:heme binding"/>
    <property type="evidence" value="ECO:0007669"/>
    <property type="project" value="UniProtKB-UniRule"/>
</dbReference>
<evidence type="ECO:0000256" key="2">
    <source>
        <dbReference type="ARBA" id="ARBA00022630"/>
    </source>
</evidence>
<evidence type="ECO:0000313" key="12">
    <source>
        <dbReference type="Proteomes" id="UP000177622"/>
    </source>
</evidence>
<keyword evidence="9" id="KW-0812">Transmembrane</keyword>
<accession>A0A1F5L363</accession>
<evidence type="ECO:0000256" key="8">
    <source>
        <dbReference type="RuleBase" id="RU369119"/>
    </source>
</evidence>
<dbReference type="GO" id="GO:0071949">
    <property type="term" value="F:FAD binding"/>
    <property type="evidence" value="ECO:0007669"/>
    <property type="project" value="InterPro"/>
</dbReference>
<evidence type="ECO:0000256" key="3">
    <source>
        <dbReference type="ARBA" id="ARBA00022723"/>
    </source>
</evidence>
<keyword evidence="9" id="KW-1133">Transmembrane helix</keyword>
<dbReference type="InterPro" id="IPR002938">
    <property type="entry name" value="FAD-bd"/>
</dbReference>
<dbReference type="GeneID" id="34581766"/>